<name>A0A0F7FXX9_9ACTN</name>
<gene>
    <name evidence="6" type="ORF">SXIM_36000</name>
</gene>
<feature type="domain" description="Erythromycin biosynthesis protein CIII-like C-terminal" evidence="4">
    <location>
        <begin position="234"/>
        <end position="377"/>
    </location>
</feature>
<evidence type="ECO:0000259" key="5">
    <source>
        <dbReference type="Pfam" id="PF21036"/>
    </source>
</evidence>
<keyword evidence="7" id="KW-1185">Reference proteome</keyword>
<evidence type="ECO:0000256" key="1">
    <source>
        <dbReference type="ARBA" id="ARBA00006962"/>
    </source>
</evidence>
<evidence type="ECO:0000256" key="2">
    <source>
        <dbReference type="ARBA" id="ARBA00022676"/>
    </source>
</evidence>
<dbReference type="PATRIC" id="fig|408015.6.peg.3649"/>
<keyword evidence="3" id="KW-0808">Transferase</keyword>
<reference evidence="6" key="1">
    <citation type="submission" date="2019-08" db="EMBL/GenBank/DDBJ databases">
        <title>Complete genome sequence of a mangrove-derived Streptomyces xiamenensis.</title>
        <authorList>
            <person name="Xu J."/>
        </authorList>
    </citation>
    <scope>NUCLEOTIDE SEQUENCE</scope>
    <source>
        <strain evidence="6">318</strain>
    </source>
</reference>
<proteinExistence type="inferred from homology"/>
<dbReference type="STRING" id="408015.SXIM_36000"/>
<evidence type="ECO:0000313" key="6">
    <source>
        <dbReference type="EMBL" id="AKG44984.1"/>
    </source>
</evidence>
<dbReference type="Gene3D" id="3.40.50.2000">
    <property type="entry name" value="Glycogen Phosphorylase B"/>
    <property type="match status" value="2"/>
</dbReference>
<dbReference type="GO" id="GO:0016758">
    <property type="term" value="F:hexosyltransferase activity"/>
    <property type="evidence" value="ECO:0007669"/>
    <property type="project" value="UniProtKB-ARBA"/>
</dbReference>
<comment type="similarity">
    <text evidence="1">Belongs to the glycosyltransferase 28 family.</text>
</comment>
<evidence type="ECO:0000259" key="4">
    <source>
        <dbReference type="Pfam" id="PF06722"/>
    </source>
</evidence>
<dbReference type="Pfam" id="PF06722">
    <property type="entry name" value="EryCIII-like_C"/>
    <property type="match status" value="1"/>
</dbReference>
<sequence length="382" mass="40097">MKILFLITGSHVTLSAVAPLVTAAQNAGHQVLLATNEPLMPAAEAIGVPTVCVMAEPIRHFMPAAGPEGHDPDPQDELTTTGHGLATLATTVLPTLLELAAHWPPDLVVGSSMSYAAGLLAARLKVPWVRHAEYLAIPVAGIDRGAAEGLRPALEGLGLTGLPEPDLFVDVCPPSLSPPAVTAARPLPMRYIPRNPQRRLESWMYTRPVGRPRVLITSGTHFRMLPGDAVRRLVAGLAGEGAEVLIAAPEDAARELADGLRDVRIGWLPLDAVAPTCDLAVTHGGATTAMTMMACGVPQLLMPPNTHTRLIARALSDYGAARTVMPDEHPGRDAGDLVADGCRDILATPGFAQRARALAGEMAGLPSPADVVRTLEVLPQQA</sequence>
<dbReference type="InterPro" id="IPR002213">
    <property type="entry name" value="UDP_glucos_trans"/>
</dbReference>
<dbReference type="AlphaFoldDB" id="A0A0F7FXX9"/>
<organism evidence="6 7">
    <name type="scientific">Streptomyces xiamenensis</name>
    <dbReference type="NCBI Taxonomy" id="408015"/>
    <lineage>
        <taxon>Bacteria</taxon>
        <taxon>Bacillati</taxon>
        <taxon>Actinomycetota</taxon>
        <taxon>Actinomycetes</taxon>
        <taxon>Kitasatosporales</taxon>
        <taxon>Streptomycetaceae</taxon>
        <taxon>Streptomyces</taxon>
    </lineage>
</organism>
<dbReference type="GO" id="GO:0017000">
    <property type="term" value="P:antibiotic biosynthetic process"/>
    <property type="evidence" value="ECO:0007669"/>
    <property type="project" value="UniProtKB-ARBA"/>
</dbReference>
<dbReference type="GO" id="GO:0008194">
    <property type="term" value="F:UDP-glycosyltransferase activity"/>
    <property type="evidence" value="ECO:0007669"/>
    <property type="project" value="InterPro"/>
</dbReference>
<dbReference type="Proteomes" id="UP000034034">
    <property type="component" value="Chromosome"/>
</dbReference>
<feature type="domain" description="Erythromycin biosynthesis protein CIII-like N-terminal" evidence="5">
    <location>
        <begin position="23"/>
        <end position="219"/>
    </location>
</feature>
<dbReference type="PANTHER" id="PTHR48050:SF13">
    <property type="entry name" value="STEROL 3-BETA-GLUCOSYLTRANSFERASE UGT80A2"/>
    <property type="match status" value="1"/>
</dbReference>
<evidence type="ECO:0000313" key="7">
    <source>
        <dbReference type="Proteomes" id="UP000034034"/>
    </source>
</evidence>
<dbReference type="RefSeq" id="WP_046724668.1">
    <property type="nucleotide sequence ID" value="NZ_CP009922.3"/>
</dbReference>
<dbReference type="InterPro" id="IPR050426">
    <property type="entry name" value="Glycosyltransferase_28"/>
</dbReference>
<dbReference type="InterPro" id="IPR048284">
    <property type="entry name" value="EryCIII-like_N"/>
</dbReference>
<dbReference type="CDD" id="cd03784">
    <property type="entry name" value="GT1_Gtf-like"/>
    <property type="match status" value="1"/>
</dbReference>
<dbReference type="SUPFAM" id="SSF53756">
    <property type="entry name" value="UDP-Glycosyltransferase/glycogen phosphorylase"/>
    <property type="match status" value="1"/>
</dbReference>
<dbReference type="InterPro" id="IPR010610">
    <property type="entry name" value="EryCIII-like_C"/>
</dbReference>
<dbReference type="EMBL" id="CP009922">
    <property type="protein sequence ID" value="AKG44984.1"/>
    <property type="molecule type" value="Genomic_DNA"/>
</dbReference>
<keyword evidence="2" id="KW-0328">Glycosyltransferase</keyword>
<evidence type="ECO:0000256" key="3">
    <source>
        <dbReference type="ARBA" id="ARBA00022679"/>
    </source>
</evidence>
<protein>
    <submittedName>
        <fullName evidence="6">Uncharacterized protein</fullName>
    </submittedName>
</protein>
<dbReference type="KEGG" id="sxi:SXIM_36000"/>
<dbReference type="Pfam" id="PF21036">
    <property type="entry name" value="EryCIII-like_N"/>
    <property type="match status" value="1"/>
</dbReference>
<accession>A0A0F7FXX9</accession>
<dbReference type="HOGENOM" id="CLU_000537_7_4_11"/>
<dbReference type="PANTHER" id="PTHR48050">
    <property type="entry name" value="STEROL 3-BETA-GLUCOSYLTRANSFERASE"/>
    <property type="match status" value="1"/>
</dbReference>